<feature type="coiled-coil region" evidence="3">
    <location>
        <begin position="350"/>
        <end position="384"/>
    </location>
</feature>
<name>A0A8K0X5X9_9PEZI</name>
<dbReference type="EMBL" id="JAGPXD010000002">
    <property type="protein sequence ID" value="KAH7367740.1"/>
    <property type="molecule type" value="Genomic_DNA"/>
</dbReference>
<keyword evidence="6" id="KW-1185">Reference proteome</keyword>
<feature type="compositionally biased region" description="Acidic residues" evidence="4">
    <location>
        <begin position="64"/>
        <end position="76"/>
    </location>
</feature>
<dbReference type="InterPro" id="IPR028211">
    <property type="entry name" value="Ntr2"/>
</dbReference>
<evidence type="ECO:0000256" key="4">
    <source>
        <dbReference type="SAM" id="MobiDB-lite"/>
    </source>
</evidence>
<dbReference type="Proteomes" id="UP000813385">
    <property type="component" value="Unassembled WGS sequence"/>
</dbReference>
<comment type="caution">
    <text evidence="5">The sequence shown here is derived from an EMBL/GenBank/DDBJ whole genome shotgun (WGS) entry which is preliminary data.</text>
</comment>
<dbReference type="GO" id="GO:0003677">
    <property type="term" value="F:DNA binding"/>
    <property type="evidence" value="ECO:0007669"/>
    <property type="project" value="InterPro"/>
</dbReference>
<evidence type="ECO:0000256" key="3">
    <source>
        <dbReference type="SAM" id="Coils"/>
    </source>
</evidence>
<organism evidence="5 6">
    <name type="scientific">Plectosphaerella cucumerina</name>
    <dbReference type="NCBI Taxonomy" id="40658"/>
    <lineage>
        <taxon>Eukaryota</taxon>
        <taxon>Fungi</taxon>
        <taxon>Dikarya</taxon>
        <taxon>Ascomycota</taxon>
        <taxon>Pezizomycotina</taxon>
        <taxon>Sordariomycetes</taxon>
        <taxon>Hypocreomycetidae</taxon>
        <taxon>Glomerellales</taxon>
        <taxon>Plectosphaerellaceae</taxon>
        <taxon>Plectosphaerella</taxon>
    </lineage>
</organism>
<accession>A0A8K0X5X9</accession>
<dbReference type="AlphaFoldDB" id="A0A8K0X5X9"/>
<keyword evidence="3" id="KW-0175">Coiled coil</keyword>
<keyword evidence="2" id="KW-0539">Nucleus</keyword>
<feature type="compositionally biased region" description="Polar residues" evidence="4">
    <location>
        <begin position="23"/>
        <end position="39"/>
    </location>
</feature>
<evidence type="ECO:0000256" key="2">
    <source>
        <dbReference type="ARBA" id="ARBA00023242"/>
    </source>
</evidence>
<feature type="compositionally biased region" description="Polar residues" evidence="4">
    <location>
        <begin position="151"/>
        <end position="160"/>
    </location>
</feature>
<feature type="compositionally biased region" description="Acidic residues" evidence="4">
    <location>
        <begin position="293"/>
        <end position="302"/>
    </location>
</feature>
<feature type="compositionally biased region" description="Low complexity" evidence="4">
    <location>
        <begin position="111"/>
        <end position="128"/>
    </location>
</feature>
<feature type="compositionally biased region" description="Basic residues" evidence="4">
    <location>
        <begin position="1"/>
        <end position="12"/>
    </location>
</feature>
<dbReference type="PANTHER" id="PTHR12214:SF0">
    <property type="entry name" value="LD29489P"/>
    <property type="match status" value="1"/>
</dbReference>
<dbReference type="PANTHER" id="PTHR12214">
    <property type="entry name" value="GC-RICH SEQUENCE DNA-BINDING FACTOR"/>
    <property type="match status" value="1"/>
</dbReference>
<evidence type="ECO:0000256" key="1">
    <source>
        <dbReference type="ARBA" id="ARBA00004123"/>
    </source>
</evidence>
<evidence type="ECO:0000313" key="6">
    <source>
        <dbReference type="Proteomes" id="UP000813385"/>
    </source>
</evidence>
<feature type="region of interest" description="Disordered" evidence="4">
    <location>
        <begin position="1"/>
        <end position="322"/>
    </location>
</feature>
<proteinExistence type="predicted"/>
<dbReference type="Pfam" id="PF15458">
    <property type="entry name" value="NTR2"/>
    <property type="match status" value="1"/>
</dbReference>
<reference evidence="5" key="1">
    <citation type="journal article" date="2021" name="Nat. Commun.">
        <title>Genetic determinants of endophytism in the Arabidopsis root mycobiome.</title>
        <authorList>
            <person name="Mesny F."/>
            <person name="Miyauchi S."/>
            <person name="Thiergart T."/>
            <person name="Pickel B."/>
            <person name="Atanasova L."/>
            <person name="Karlsson M."/>
            <person name="Huettel B."/>
            <person name="Barry K.W."/>
            <person name="Haridas S."/>
            <person name="Chen C."/>
            <person name="Bauer D."/>
            <person name="Andreopoulos W."/>
            <person name="Pangilinan J."/>
            <person name="LaButti K."/>
            <person name="Riley R."/>
            <person name="Lipzen A."/>
            <person name="Clum A."/>
            <person name="Drula E."/>
            <person name="Henrissat B."/>
            <person name="Kohler A."/>
            <person name="Grigoriev I.V."/>
            <person name="Martin F.M."/>
            <person name="Hacquard S."/>
        </authorList>
    </citation>
    <scope>NUCLEOTIDE SEQUENCE</scope>
    <source>
        <strain evidence="5">MPI-CAGE-AT-0016</strain>
    </source>
</reference>
<dbReference type="GO" id="GO:0071008">
    <property type="term" value="C:U2-type post-mRNA release spliceosomal complex"/>
    <property type="evidence" value="ECO:0007669"/>
    <property type="project" value="InterPro"/>
</dbReference>
<feature type="compositionally biased region" description="Basic and acidic residues" evidence="4">
    <location>
        <begin position="233"/>
        <end position="247"/>
    </location>
</feature>
<gene>
    <name evidence="5" type="ORF">B0T11DRAFT_275909</name>
</gene>
<dbReference type="GO" id="GO:0000390">
    <property type="term" value="P:spliceosomal complex disassembly"/>
    <property type="evidence" value="ECO:0007669"/>
    <property type="project" value="InterPro"/>
</dbReference>
<feature type="compositionally biased region" description="Acidic residues" evidence="4">
    <location>
        <begin position="248"/>
        <end position="261"/>
    </location>
</feature>
<sequence>MSSFGARRKARVIKVDEEDGDVPSSTVSAGQTVPDNASKPTAKFGKKPFRQSGLRKSINIGEDPSPDDPPSGDDEGPVVVRPSAIASKKKRVPSSRLSFGPGQDASDAPKKPTAASAAARKPATSQRLPLRRFNDDDDDRPRYNKEYLAELQSSTPNTPQDAPRSEGDPMELDPSELEGALIVESDVPSIAPQVEPTTVLSATEIAERKQRRARLAQEQDFISLDDGNDDDDFTSRKKTEPESRLVREDEDLGEGFDDFVEDGGLSLGRKAEREANVRRRREMAEQIQMAEGNSDDESDDSDAERRAAFEAAQSRSGMDGLAKPAVARPHDASMQVPAKITPLPDLDSCIERLRTTLQGMEASLQSKQARVNELRAEREAIVVREAEVQGLLNEAGNKYKAAVGGRAALLPLVDGNQSPAVQIQNAGMSELAVDRGLESFGTTPNRRPDMEE</sequence>
<comment type="subcellular location">
    <subcellularLocation>
        <location evidence="1">Nucleus</location>
    </subcellularLocation>
</comment>
<dbReference type="InterPro" id="IPR012890">
    <property type="entry name" value="GCFC2-like"/>
</dbReference>
<protein>
    <submittedName>
        <fullName evidence="5">Nineteen complex-related protein 2-domain-containing protein</fullName>
    </submittedName>
</protein>
<evidence type="ECO:0000313" key="5">
    <source>
        <dbReference type="EMBL" id="KAH7367740.1"/>
    </source>
</evidence>
<feature type="compositionally biased region" description="Basic and acidic residues" evidence="4">
    <location>
        <begin position="139"/>
        <end position="148"/>
    </location>
</feature>
<dbReference type="OrthoDB" id="429427at2759"/>